<evidence type="ECO:0000313" key="3">
    <source>
        <dbReference type="Proteomes" id="UP000509594"/>
    </source>
</evidence>
<dbReference type="RefSeq" id="WP_176965534.1">
    <property type="nucleotide sequence ID" value="NZ_CP058215.1"/>
</dbReference>
<dbReference type="OrthoDB" id="141678at2157"/>
<dbReference type="GeneID" id="55821937"/>
<dbReference type="AlphaFoldDB" id="A0A7D5E8J1"/>
<evidence type="ECO:0000313" key="2">
    <source>
        <dbReference type="EMBL" id="QLC50478.1"/>
    </source>
</evidence>
<sequence length="137" mass="14570">MNMEFNADNPFVQAIAVSTTLAIFMIGVAMGIMNLAETGSPSVPFPIILLMFAVIFIAGSVYFEDRGADYLGSLIGGAIASFVATFSATAFFTGIRYAMAEGISTVGWGHLISALAICMVVSMLIIRTLQHKLQSAY</sequence>
<dbReference type="EMBL" id="CP058215">
    <property type="protein sequence ID" value="QLC50478.1"/>
    <property type="molecule type" value="Genomic_DNA"/>
</dbReference>
<proteinExistence type="predicted"/>
<gene>
    <name evidence="2" type="ORF">HWN40_09640</name>
</gene>
<dbReference type="Proteomes" id="UP000509594">
    <property type="component" value="Chromosome"/>
</dbReference>
<name>A0A7D5E8J1_9EURY</name>
<feature type="transmembrane region" description="Helical" evidence="1">
    <location>
        <begin position="45"/>
        <end position="63"/>
    </location>
</feature>
<reference evidence="2 3" key="1">
    <citation type="submission" date="2020-06" db="EMBL/GenBank/DDBJ databases">
        <title>Methanolobus halotolerans sp. nov., isolated from a saline lake Tus in Siberia.</title>
        <authorList>
            <person name="Shen Y."/>
            <person name="Chen S.-C."/>
            <person name="Lai M.-C."/>
            <person name="Huang H.-H."/>
            <person name="Chiu H.-H."/>
            <person name="Tang S.-L."/>
            <person name="Rogozin D.Y."/>
            <person name="Degermendzhy A.G."/>
        </authorList>
    </citation>
    <scope>NUCLEOTIDE SEQUENCE [LARGE SCALE GENOMIC DNA]</scope>
    <source>
        <strain evidence="2 3">DSM 21339</strain>
    </source>
</reference>
<protein>
    <submittedName>
        <fullName evidence="2">Heat-shock protein</fullName>
    </submittedName>
</protein>
<keyword evidence="3" id="KW-1185">Reference proteome</keyword>
<organism evidence="2 3">
    <name type="scientific">Methanolobus zinderi</name>
    <dbReference type="NCBI Taxonomy" id="536044"/>
    <lineage>
        <taxon>Archaea</taxon>
        <taxon>Methanobacteriati</taxon>
        <taxon>Methanobacteriota</taxon>
        <taxon>Stenosarchaea group</taxon>
        <taxon>Methanomicrobia</taxon>
        <taxon>Methanosarcinales</taxon>
        <taxon>Methanosarcinaceae</taxon>
        <taxon>Methanolobus</taxon>
    </lineage>
</organism>
<keyword evidence="1" id="KW-0812">Transmembrane</keyword>
<feature type="transmembrane region" description="Helical" evidence="1">
    <location>
        <begin position="107"/>
        <end position="126"/>
    </location>
</feature>
<evidence type="ECO:0000256" key="1">
    <source>
        <dbReference type="SAM" id="Phobius"/>
    </source>
</evidence>
<feature type="transmembrane region" description="Helical" evidence="1">
    <location>
        <begin position="12"/>
        <end position="33"/>
    </location>
</feature>
<accession>A0A7D5E8J1</accession>
<dbReference type="KEGG" id="mzi:HWN40_09640"/>
<keyword evidence="1" id="KW-1133">Transmembrane helix</keyword>
<keyword evidence="1" id="KW-0472">Membrane</keyword>
<feature type="transmembrane region" description="Helical" evidence="1">
    <location>
        <begin position="70"/>
        <end position="95"/>
    </location>
</feature>